<dbReference type="GO" id="GO:0005829">
    <property type="term" value="C:cytosol"/>
    <property type="evidence" value="ECO:0007669"/>
    <property type="project" value="TreeGrafter"/>
</dbReference>
<feature type="binding site" evidence="9">
    <location>
        <position position="14"/>
    </location>
    <ligand>
        <name>Zn(2+)</name>
        <dbReference type="ChEBI" id="CHEBI:29105"/>
        <label>1</label>
    </ligand>
</feature>
<dbReference type="Gene3D" id="3.20.20.140">
    <property type="entry name" value="Metal-dependent hydrolases"/>
    <property type="match status" value="1"/>
</dbReference>
<comment type="subunit">
    <text evidence="9">Homodimer.</text>
</comment>
<dbReference type="InterPro" id="IPR004721">
    <property type="entry name" value="DHOdimr"/>
</dbReference>
<evidence type="ECO:0000256" key="3">
    <source>
        <dbReference type="ARBA" id="ARBA00005631"/>
    </source>
</evidence>
<evidence type="ECO:0000256" key="7">
    <source>
        <dbReference type="ARBA" id="ARBA00022833"/>
    </source>
</evidence>
<proteinExistence type="inferred from homology"/>
<feature type="binding site" evidence="9">
    <location>
        <position position="227"/>
    </location>
    <ligand>
        <name>substrate</name>
    </ligand>
</feature>
<evidence type="ECO:0000256" key="5">
    <source>
        <dbReference type="ARBA" id="ARBA00022723"/>
    </source>
</evidence>
<feature type="binding site" evidence="9">
    <location>
        <position position="259"/>
    </location>
    <ligand>
        <name>substrate</name>
    </ligand>
</feature>
<dbReference type="EC" id="3.5.2.3" evidence="4 9"/>
<dbReference type="InterPro" id="IPR002195">
    <property type="entry name" value="Dihydroorotase_CS"/>
</dbReference>
<feature type="modified residue" description="N6-carboxylysine" evidence="9">
    <location>
        <position position="107"/>
    </location>
</feature>
<evidence type="ECO:0000313" key="13">
    <source>
        <dbReference type="Proteomes" id="UP000187495"/>
    </source>
</evidence>
<feature type="binding site" evidence="9">
    <location>
        <position position="271"/>
    </location>
    <ligand>
        <name>substrate</name>
    </ligand>
</feature>
<feature type="domain" description="Amidohydrolase-related" evidence="11">
    <location>
        <begin position="12"/>
        <end position="324"/>
    </location>
</feature>
<dbReference type="GO" id="GO:0008270">
    <property type="term" value="F:zinc ion binding"/>
    <property type="evidence" value="ECO:0007669"/>
    <property type="project" value="UniProtKB-UniRule"/>
</dbReference>
<keyword evidence="8 9" id="KW-0665">Pyrimidine biosynthesis</keyword>
<comment type="function">
    <text evidence="1 9">Catalyzes the reversible cyclization of carbamoyl aspartate to dihydroorotate.</text>
</comment>
<feature type="binding site" evidence="9">
    <location>
        <position position="42"/>
    </location>
    <ligand>
        <name>substrate</name>
    </ligand>
</feature>
<dbReference type="GO" id="GO:0006207">
    <property type="term" value="P:'de novo' pyrimidine nucleobase biosynthetic process"/>
    <property type="evidence" value="ECO:0007669"/>
    <property type="project" value="TreeGrafter"/>
</dbReference>
<dbReference type="EMBL" id="FTNU01000001">
    <property type="protein sequence ID" value="SIR73426.1"/>
    <property type="molecule type" value="Genomic_DNA"/>
</dbReference>
<dbReference type="UniPathway" id="UPA00070">
    <property type="reaction ID" value="UER00117"/>
</dbReference>
<comment type="pathway">
    <text evidence="2 9 10">Pyrimidine metabolism; UMP biosynthesis via de novo pathway; (S)-dihydroorotate from bicarbonate: step 3/3.</text>
</comment>
<dbReference type="CDD" id="cd01294">
    <property type="entry name" value="DHOase"/>
    <property type="match status" value="1"/>
</dbReference>
<name>A0A1N7DC66_9GAMM</name>
<feature type="binding site" evidence="9">
    <location>
        <begin position="16"/>
        <end position="18"/>
    </location>
    <ligand>
        <name>substrate</name>
    </ligand>
</feature>
<protein>
    <recommendedName>
        <fullName evidence="4 9">Dihydroorotase</fullName>
        <shortName evidence="9">DHOase</shortName>
        <ecNumber evidence="4 9">3.5.2.3</ecNumber>
    </recommendedName>
</protein>
<dbReference type="GO" id="GO:0044205">
    <property type="term" value="P:'de novo' UMP biosynthetic process"/>
    <property type="evidence" value="ECO:0007669"/>
    <property type="project" value="UniProtKB-UniRule"/>
</dbReference>
<dbReference type="AlphaFoldDB" id="A0A1N7DC66"/>
<dbReference type="SUPFAM" id="SSF51556">
    <property type="entry name" value="Metallo-dependent hydrolases"/>
    <property type="match status" value="1"/>
</dbReference>
<evidence type="ECO:0000256" key="1">
    <source>
        <dbReference type="ARBA" id="ARBA00002368"/>
    </source>
</evidence>
<evidence type="ECO:0000259" key="11">
    <source>
        <dbReference type="Pfam" id="PF01979"/>
    </source>
</evidence>
<dbReference type="NCBIfam" id="TIGR00856">
    <property type="entry name" value="pyrC_dimer"/>
    <property type="match status" value="1"/>
</dbReference>
<dbReference type="RefSeq" id="WP_076554343.1">
    <property type="nucleotide sequence ID" value="NZ_FTNU01000001.1"/>
</dbReference>
<dbReference type="InterPro" id="IPR032466">
    <property type="entry name" value="Metal_Hydrolase"/>
</dbReference>
<organism evidence="12 13">
    <name type="scientific">Moraxella cuniculi DSM 21768</name>
    <dbReference type="NCBI Taxonomy" id="1122245"/>
    <lineage>
        <taxon>Bacteria</taxon>
        <taxon>Pseudomonadati</taxon>
        <taxon>Pseudomonadota</taxon>
        <taxon>Gammaproteobacteria</taxon>
        <taxon>Moraxellales</taxon>
        <taxon>Moraxellaceae</taxon>
        <taxon>Moraxella</taxon>
    </lineage>
</organism>
<sequence>MTTTLTIIQPDDWHIHLRDGAALATTVPHAATSFNRVICMPNLTPPVKTAAQAISYRERIMQALADSDIDKARKAAFDPRMVLYLTDHTTASDIDDAVATGIISAVKLYPAGATTNSADGVTDILARAEVFDAMQKHGLPLLVHGEITRESIDIFDREKRFLDEVLQKIISTFAELRIVMEHITTADAADFCLAQGNHIAATITPQHLLFNRNHLLVGGVKPHYYCLPILKRAVHQKRLLEVATSGNPKFFLGTDSAPHATSTKEAACGCAGCYTATHALPLYAAAFESVDALDKLENFASVYGAKFYGLPTNTSTITLIKKPQTIAASYPYLETQTLTPLLAGETIAWQVAQ</sequence>
<feature type="binding site" evidence="9">
    <location>
        <position position="144"/>
    </location>
    <ligand>
        <name>Zn(2+)</name>
        <dbReference type="ChEBI" id="CHEBI:29105"/>
        <label>2</label>
    </ligand>
</feature>
<comment type="catalytic activity">
    <reaction evidence="9 10">
        <text>(S)-dihydroorotate + H2O = N-carbamoyl-L-aspartate + H(+)</text>
        <dbReference type="Rhea" id="RHEA:24296"/>
        <dbReference type="ChEBI" id="CHEBI:15377"/>
        <dbReference type="ChEBI" id="CHEBI:15378"/>
        <dbReference type="ChEBI" id="CHEBI:30864"/>
        <dbReference type="ChEBI" id="CHEBI:32814"/>
        <dbReference type="EC" id="3.5.2.3"/>
    </reaction>
</comment>
<dbReference type="InterPro" id="IPR006680">
    <property type="entry name" value="Amidohydro-rel"/>
</dbReference>
<dbReference type="Proteomes" id="UP000187495">
    <property type="component" value="Unassembled WGS sequence"/>
</dbReference>
<feature type="binding site" evidence="9">
    <location>
        <position position="182"/>
    </location>
    <ligand>
        <name>Zn(2+)</name>
        <dbReference type="ChEBI" id="CHEBI:29105"/>
        <label>2</label>
    </ligand>
</feature>
<dbReference type="PIRSF" id="PIRSF001237">
    <property type="entry name" value="DHOdimr"/>
    <property type="match status" value="1"/>
</dbReference>
<evidence type="ECO:0000256" key="2">
    <source>
        <dbReference type="ARBA" id="ARBA00004880"/>
    </source>
</evidence>
<evidence type="ECO:0000256" key="9">
    <source>
        <dbReference type="HAMAP-Rule" id="MF_00219"/>
    </source>
</evidence>
<dbReference type="PANTHER" id="PTHR43137">
    <property type="entry name" value="DIHYDROOROTASE"/>
    <property type="match status" value="1"/>
</dbReference>
<keyword evidence="7 9" id="KW-0862">Zinc</keyword>
<dbReference type="PROSITE" id="PS00482">
    <property type="entry name" value="DIHYDROOROTASE_1"/>
    <property type="match status" value="1"/>
</dbReference>
<accession>A0A1N7DC66</accession>
<dbReference type="PROSITE" id="PS00483">
    <property type="entry name" value="DIHYDROOROTASE_2"/>
    <property type="match status" value="1"/>
</dbReference>
<evidence type="ECO:0000256" key="4">
    <source>
        <dbReference type="ARBA" id="ARBA00012860"/>
    </source>
</evidence>
<keyword evidence="6 9" id="KW-0378">Hydrolase</keyword>
<keyword evidence="13" id="KW-1185">Reference proteome</keyword>
<evidence type="ECO:0000256" key="10">
    <source>
        <dbReference type="RuleBase" id="RU003440"/>
    </source>
</evidence>
<dbReference type="HAMAP" id="MF_00219">
    <property type="entry name" value="PyrC_classII"/>
    <property type="match status" value="1"/>
</dbReference>
<dbReference type="Pfam" id="PF01979">
    <property type="entry name" value="Amidohydro_1"/>
    <property type="match status" value="1"/>
</dbReference>
<dbReference type="STRING" id="34061.B0189_01075"/>
<feature type="binding site" evidence="9">
    <location>
        <position position="144"/>
    </location>
    <ligand>
        <name>substrate</name>
    </ligand>
</feature>
<feature type="binding site" description="via carbamate group" evidence="9">
    <location>
        <position position="107"/>
    </location>
    <ligand>
        <name>Zn(2+)</name>
        <dbReference type="ChEBI" id="CHEBI:29105"/>
        <label>2</label>
    </ligand>
</feature>
<comment type="similarity">
    <text evidence="3 9 10">Belongs to the metallo-dependent hydrolases superfamily. DHOase family. Class II DHOase subfamily.</text>
</comment>
<comment type="cofactor">
    <cofactor evidence="9 10">
        <name>Zn(2+)</name>
        <dbReference type="ChEBI" id="CHEBI:29105"/>
    </cofactor>
    <text evidence="9 10">Binds 2 Zn(2+) ions per subunit.</text>
</comment>
<evidence type="ECO:0000256" key="8">
    <source>
        <dbReference type="ARBA" id="ARBA00022975"/>
    </source>
</evidence>
<dbReference type="GO" id="GO:0004151">
    <property type="term" value="F:dihydroorotase activity"/>
    <property type="evidence" value="ECO:0007669"/>
    <property type="project" value="UniProtKB-UniRule"/>
</dbReference>
<feature type="binding site" evidence="9">
    <location>
        <position position="255"/>
    </location>
    <ligand>
        <name>Zn(2+)</name>
        <dbReference type="ChEBI" id="CHEBI:29105"/>
        <label>1</label>
    </ligand>
</feature>
<feature type="binding site" evidence="9">
    <location>
        <position position="16"/>
    </location>
    <ligand>
        <name>Zn(2+)</name>
        <dbReference type="ChEBI" id="CHEBI:29105"/>
        <label>1</label>
    </ligand>
</feature>
<keyword evidence="5 9" id="KW-0479">Metal-binding</keyword>
<feature type="active site" evidence="9">
    <location>
        <position position="255"/>
    </location>
</feature>
<reference evidence="13" key="1">
    <citation type="submission" date="2017-01" db="EMBL/GenBank/DDBJ databases">
        <authorList>
            <person name="Varghese N."/>
            <person name="Submissions S."/>
        </authorList>
    </citation>
    <scope>NUCLEOTIDE SEQUENCE [LARGE SCALE GENOMIC DNA]</scope>
    <source>
        <strain evidence="13">DSM 21768</strain>
    </source>
</reference>
<feature type="binding site" description="via carbamate group" evidence="9">
    <location>
        <position position="107"/>
    </location>
    <ligand>
        <name>Zn(2+)</name>
        <dbReference type="ChEBI" id="CHEBI:29105"/>
        <label>1</label>
    </ligand>
</feature>
<dbReference type="PANTHER" id="PTHR43137:SF1">
    <property type="entry name" value="DIHYDROOROTASE"/>
    <property type="match status" value="1"/>
</dbReference>
<gene>
    <name evidence="9" type="primary">pyrC</name>
    <name evidence="12" type="ORF">SAMN02745664_101158</name>
</gene>
<evidence type="ECO:0000256" key="6">
    <source>
        <dbReference type="ARBA" id="ARBA00022801"/>
    </source>
</evidence>
<evidence type="ECO:0000313" key="12">
    <source>
        <dbReference type="EMBL" id="SIR73426.1"/>
    </source>
</evidence>